<keyword evidence="3" id="KW-0804">Transcription</keyword>
<dbReference type="Gene3D" id="1.20.120.530">
    <property type="entry name" value="GntR ligand-binding domain-like"/>
    <property type="match status" value="1"/>
</dbReference>
<dbReference type="SMART" id="SM00345">
    <property type="entry name" value="HTH_GNTR"/>
    <property type="match status" value="1"/>
</dbReference>
<dbReference type="PANTHER" id="PTHR43537:SF5">
    <property type="entry name" value="UXU OPERON TRANSCRIPTIONAL REGULATOR"/>
    <property type="match status" value="1"/>
</dbReference>
<organism evidence="6 7">
    <name type="scientific">Paenirhodobacter populi</name>
    <dbReference type="NCBI Taxonomy" id="2306993"/>
    <lineage>
        <taxon>Bacteria</taxon>
        <taxon>Pseudomonadati</taxon>
        <taxon>Pseudomonadota</taxon>
        <taxon>Alphaproteobacteria</taxon>
        <taxon>Rhodobacterales</taxon>
        <taxon>Rhodobacter group</taxon>
        <taxon>Paenirhodobacter</taxon>
    </lineage>
</organism>
<dbReference type="InterPro" id="IPR036390">
    <property type="entry name" value="WH_DNA-bd_sf"/>
</dbReference>
<reference evidence="6 7" key="2">
    <citation type="submission" date="2019-01" db="EMBL/GenBank/DDBJ databases">
        <authorList>
            <person name="Li Y."/>
        </authorList>
    </citation>
    <scope>NUCLEOTIDE SEQUENCE [LARGE SCALE GENOMIC DNA]</scope>
    <source>
        <strain evidence="6 7">07D10-4-3</strain>
    </source>
</reference>
<dbReference type="InterPro" id="IPR000524">
    <property type="entry name" value="Tscrpt_reg_HTH_GntR"/>
</dbReference>
<name>A0A443KPQ5_9RHOB</name>
<gene>
    <name evidence="6" type="ORF">D2T29_00075</name>
</gene>
<evidence type="ECO:0000256" key="2">
    <source>
        <dbReference type="ARBA" id="ARBA00023125"/>
    </source>
</evidence>
<dbReference type="PANTHER" id="PTHR43537">
    <property type="entry name" value="TRANSCRIPTIONAL REGULATOR, GNTR FAMILY"/>
    <property type="match status" value="1"/>
</dbReference>
<dbReference type="EMBL" id="SAUY01000001">
    <property type="protein sequence ID" value="RWR34913.1"/>
    <property type="molecule type" value="Genomic_DNA"/>
</dbReference>
<evidence type="ECO:0000313" key="7">
    <source>
        <dbReference type="Proteomes" id="UP000284451"/>
    </source>
</evidence>
<dbReference type="Gene3D" id="1.10.10.10">
    <property type="entry name" value="Winged helix-like DNA-binding domain superfamily/Winged helix DNA-binding domain"/>
    <property type="match status" value="1"/>
</dbReference>
<dbReference type="PROSITE" id="PS50949">
    <property type="entry name" value="HTH_GNTR"/>
    <property type="match status" value="1"/>
</dbReference>
<evidence type="ECO:0000256" key="4">
    <source>
        <dbReference type="SAM" id="MobiDB-lite"/>
    </source>
</evidence>
<dbReference type="InterPro" id="IPR036388">
    <property type="entry name" value="WH-like_DNA-bd_sf"/>
</dbReference>
<dbReference type="Pfam" id="PF00392">
    <property type="entry name" value="GntR"/>
    <property type="match status" value="1"/>
</dbReference>
<keyword evidence="2" id="KW-0238">DNA-binding</keyword>
<comment type="caution">
    <text evidence="6">The sequence shown here is derived from an EMBL/GenBank/DDBJ whole genome shotgun (WGS) entry which is preliminary data.</text>
</comment>
<dbReference type="GO" id="GO:0003700">
    <property type="term" value="F:DNA-binding transcription factor activity"/>
    <property type="evidence" value="ECO:0007669"/>
    <property type="project" value="InterPro"/>
</dbReference>
<feature type="domain" description="HTH gntR-type" evidence="5">
    <location>
        <begin position="14"/>
        <end position="80"/>
    </location>
</feature>
<sequence length="240" mass="27144">MEQNTVESVGPTPATLGHQVYEGLRSRILRHELRMGDPLREDEVASWFCASRLPAREAMRRLEHEGLVARAGRKYVVRRYSGAEILVTYRLRAALEHLAVELSAERMTPADEDRIAGMLERQKEAALAKERGEFSLLDLAFHMSFAEISRNAALCHELGLVMNRVTLIRGHELDRDSGPLAAYDDHCRIFGAVCRRDLPTACAELDYHYATTLRLHHVGSGKRLSPLPSRALRHPQDESR</sequence>
<dbReference type="InterPro" id="IPR011711">
    <property type="entry name" value="GntR_C"/>
</dbReference>
<dbReference type="Pfam" id="PF07729">
    <property type="entry name" value="FCD"/>
    <property type="match status" value="1"/>
</dbReference>
<reference evidence="6 7" key="1">
    <citation type="submission" date="2019-01" db="EMBL/GenBank/DDBJ databases">
        <title>Sinorhodobacter populi sp. nov. isolated from the symptomatic bark tissue of Populus euramericana canker.</title>
        <authorList>
            <person name="Xu G."/>
        </authorList>
    </citation>
    <scope>NUCLEOTIDE SEQUENCE [LARGE SCALE GENOMIC DNA]</scope>
    <source>
        <strain evidence="6 7">07D10-4-3</strain>
    </source>
</reference>
<evidence type="ECO:0000256" key="3">
    <source>
        <dbReference type="ARBA" id="ARBA00023163"/>
    </source>
</evidence>
<keyword evidence="1" id="KW-0805">Transcription regulation</keyword>
<evidence type="ECO:0000313" key="6">
    <source>
        <dbReference type="EMBL" id="RWR34913.1"/>
    </source>
</evidence>
<evidence type="ECO:0000256" key="1">
    <source>
        <dbReference type="ARBA" id="ARBA00023015"/>
    </source>
</evidence>
<dbReference type="AlphaFoldDB" id="A0A443KPQ5"/>
<protein>
    <submittedName>
        <fullName evidence="6">GntR family transcriptional regulator</fullName>
    </submittedName>
</protein>
<dbReference type="SUPFAM" id="SSF46785">
    <property type="entry name" value="Winged helix' DNA-binding domain"/>
    <property type="match status" value="1"/>
</dbReference>
<dbReference type="SUPFAM" id="SSF48008">
    <property type="entry name" value="GntR ligand-binding domain-like"/>
    <property type="match status" value="1"/>
</dbReference>
<accession>A0A443KPQ5</accession>
<dbReference type="RefSeq" id="WP_128230841.1">
    <property type="nucleotide sequence ID" value="NZ_SAUY01000001.1"/>
</dbReference>
<dbReference type="Proteomes" id="UP000284451">
    <property type="component" value="Unassembled WGS sequence"/>
</dbReference>
<dbReference type="InterPro" id="IPR008920">
    <property type="entry name" value="TF_FadR/GntR_C"/>
</dbReference>
<dbReference type="SMART" id="SM00895">
    <property type="entry name" value="FCD"/>
    <property type="match status" value="1"/>
</dbReference>
<dbReference type="GO" id="GO:0003677">
    <property type="term" value="F:DNA binding"/>
    <property type="evidence" value="ECO:0007669"/>
    <property type="project" value="UniProtKB-KW"/>
</dbReference>
<feature type="region of interest" description="Disordered" evidence="4">
    <location>
        <begin position="220"/>
        <end position="240"/>
    </location>
</feature>
<proteinExistence type="predicted"/>
<evidence type="ECO:0000259" key="5">
    <source>
        <dbReference type="PROSITE" id="PS50949"/>
    </source>
</evidence>